<name>A0A8S5RXR6_9CAUD</name>
<proteinExistence type="inferred from homology"/>
<feature type="domain" description="Baseplate J-like central" evidence="3">
    <location>
        <begin position="184"/>
        <end position="240"/>
    </location>
</feature>
<dbReference type="InterPro" id="IPR052399">
    <property type="entry name" value="Phage_Baseplate_Assmbl_Protein"/>
</dbReference>
<dbReference type="Pfam" id="PF04865">
    <property type="entry name" value="Baseplate_J"/>
    <property type="match status" value="1"/>
</dbReference>
<evidence type="ECO:0000259" key="4">
    <source>
        <dbReference type="Pfam" id="PF26079"/>
    </source>
</evidence>
<evidence type="ECO:0000259" key="3">
    <source>
        <dbReference type="Pfam" id="PF26078"/>
    </source>
</evidence>
<dbReference type="Pfam" id="PF26079">
    <property type="entry name" value="Baseplate_J_C"/>
    <property type="match status" value="1"/>
</dbReference>
<evidence type="ECO:0000256" key="1">
    <source>
        <dbReference type="ARBA" id="ARBA00038087"/>
    </source>
</evidence>
<protein>
    <submittedName>
        <fullName evidence="5">Baseplate J like protein</fullName>
    </submittedName>
</protein>
<dbReference type="InterPro" id="IPR058530">
    <property type="entry name" value="Baseplate_J-like_C"/>
</dbReference>
<sequence length="343" mass="37748">MYKARTQEEILKEMLADSKTKTALVEGTFQYDSLSANSIEVAKTEVEIEQVDKMGFVETSWGEHLTKKTKEFGVIRKVATKATGVLTVIGNGHIYEGSLFSTESGIQFKSLTDIDVKNTADIKIEAVTEGKNGNVDAETITVIPMSIVGINSVTNKTPTTGGYDEETDDELRKRYYFKVQNIITSGNKNHYEYWAREVEGVGSARCIPVWDGPGTVKVVIIDSNLGVADEALIQKVKEHILDNCSFEATLTVTTATIVTINIKAKIDGSKNEEEFKSKLNEYFKSIGFEKGYVSYALVGKLLLECSGIKDYTDLTINGGTQNIPLSEEELPSLGEVVLDVYST</sequence>
<dbReference type="PANTHER" id="PTHR37829">
    <property type="entry name" value="PHAGE-LIKE ELEMENT PBSX PROTEIN XKDT"/>
    <property type="match status" value="1"/>
</dbReference>
<feature type="domain" description="Baseplate protein J-like barrel" evidence="2">
    <location>
        <begin position="88"/>
        <end position="162"/>
    </location>
</feature>
<reference evidence="5" key="1">
    <citation type="journal article" date="2021" name="Proc. Natl. Acad. Sci. U.S.A.">
        <title>A Catalog of Tens of Thousands of Viruses from Human Metagenomes Reveals Hidden Associations with Chronic Diseases.</title>
        <authorList>
            <person name="Tisza M.J."/>
            <person name="Buck C.B."/>
        </authorList>
    </citation>
    <scope>NUCLEOTIDE SEQUENCE</scope>
    <source>
        <strain evidence="5">CtWdm1</strain>
    </source>
</reference>
<dbReference type="PANTHER" id="PTHR37829:SF3">
    <property type="entry name" value="PROTEIN JAYE-RELATED"/>
    <property type="match status" value="1"/>
</dbReference>
<accession>A0A8S5RXR6</accession>
<dbReference type="InterPro" id="IPR006949">
    <property type="entry name" value="Barrel_Baseplate_J-like"/>
</dbReference>
<feature type="domain" description="Baseplate J-like C-terminal" evidence="4">
    <location>
        <begin position="269"/>
        <end position="337"/>
    </location>
</feature>
<evidence type="ECO:0000259" key="2">
    <source>
        <dbReference type="Pfam" id="PF04865"/>
    </source>
</evidence>
<organism evidence="5">
    <name type="scientific">Siphoviridae sp. ctWdm1</name>
    <dbReference type="NCBI Taxonomy" id="2827883"/>
    <lineage>
        <taxon>Viruses</taxon>
        <taxon>Duplodnaviria</taxon>
        <taxon>Heunggongvirae</taxon>
        <taxon>Uroviricota</taxon>
        <taxon>Caudoviricetes</taxon>
    </lineage>
</organism>
<comment type="similarity">
    <text evidence="1">Belongs to the Mu gp47/PBSX XkdT family.</text>
</comment>
<dbReference type="EMBL" id="BK032509">
    <property type="protein sequence ID" value="DAF43533.1"/>
    <property type="molecule type" value="Genomic_DNA"/>
</dbReference>
<evidence type="ECO:0000313" key="5">
    <source>
        <dbReference type="EMBL" id="DAF43533.1"/>
    </source>
</evidence>
<dbReference type="Pfam" id="PF26078">
    <property type="entry name" value="Baseplate_J_M"/>
    <property type="match status" value="1"/>
</dbReference>
<dbReference type="InterPro" id="IPR058531">
    <property type="entry name" value="Baseplate_J_M"/>
</dbReference>